<proteinExistence type="predicted"/>
<sequence length="97" mass="11047">MALLLWQSAEKKLAHHHTATPRAFQLKVQFSSPFLISNPFKHSPVRCLLRRFVRLNLPEVLCLLKEMMLAVPAERRLSSASASLLFLSAVPQALIWK</sequence>
<protein>
    <submittedName>
        <fullName evidence="1">Uncharacterized protein</fullName>
    </submittedName>
</protein>
<dbReference type="Proteomes" id="UP001152803">
    <property type="component" value="Unassembled WGS sequence"/>
</dbReference>
<keyword evidence="2" id="KW-1185">Reference proteome</keyword>
<comment type="caution">
    <text evidence="1">The sequence shown here is derived from an EMBL/GenBank/DDBJ whole genome shotgun (WGS) entry which is preliminary data.</text>
</comment>
<gene>
    <name evidence="1" type="ORF">COCON_G00106910</name>
</gene>
<accession>A0A9Q1DIT1</accession>
<name>A0A9Q1DIT1_CONCO</name>
<evidence type="ECO:0000313" key="2">
    <source>
        <dbReference type="Proteomes" id="UP001152803"/>
    </source>
</evidence>
<dbReference type="EMBL" id="JAFJMO010000007">
    <property type="protein sequence ID" value="KAJ8271832.1"/>
    <property type="molecule type" value="Genomic_DNA"/>
</dbReference>
<dbReference type="AlphaFoldDB" id="A0A9Q1DIT1"/>
<reference evidence="1" key="1">
    <citation type="journal article" date="2023" name="Science">
        <title>Genome structures resolve the early diversification of teleost fishes.</title>
        <authorList>
            <person name="Parey E."/>
            <person name="Louis A."/>
            <person name="Montfort J."/>
            <person name="Bouchez O."/>
            <person name="Roques C."/>
            <person name="Iampietro C."/>
            <person name="Lluch J."/>
            <person name="Castinel A."/>
            <person name="Donnadieu C."/>
            <person name="Desvignes T."/>
            <person name="Floi Bucao C."/>
            <person name="Jouanno E."/>
            <person name="Wen M."/>
            <person name="Mejri S."/>
            <person name="Dirks R."/>
            <person name="Jansen H."/>
            <person name="Henkel C."/>
            <person name="Chen W.J."/>
            <person name="Zahm M."/>
            <person name="Cabau C."/>
            <person name="Klopp C."/>
            <person name="Thompson A.W."/>
            <person name="Robinson-Rechavi M."/>
            <person name="Braasch I."/>
            <person name="Lecointre G."/>
            <person name="Bobe J."/>
            <person name="Postlethwait J.H."/>
            <person name="Berthelot C."/>
            <person name="Roest Crollius H."/>
            <person name="Guiguen Y."/>
        </authorList>
    </citation>
    <scope>NUCLEOTIDE SEQUENCE</scope>
    <source>
        <strain evidence="1">Concon-B</strain>
    </source>
</reference>
<organism evidence="1 2">
    <name type="scientific">Conger conger</name>
    <name type="common">Conger eel</name>
    <name type="synonym">Muraena conger</name>
    <dbReference type="NCBI Taxonomy" id="82655"/>
    <lineage>
        <taxon>Eukaryota</taxon>
        <taxon>Metazoa</taxon>
        <taxon>Chordata</taxon>
        <taxon>Craniata</taxon>
        <taxon>Vertebrata</taxon>
        <taxon>Euteleostomi</taxon>
        <taxon>Actinopterygii</taxon>
        <taxon>Neopterygii</taxon>
        <taxon>Teleostei</taxon>
        <taxon>Anguilliformes</taxon>
        <taxon>Congridae</taxon>
        <taxon>Conger</taxon>
    </lineage>
</organism>
<evidence type="ECO:0000313" key="1">
    <source>
        <dbReference type="EMBL" id="KAJ8271832.1"/>
    </source>
</evidence>